<proteinExistence type="inferred from homology"/>
<keyword evidence="7" id="KW-1015">Disulfide bond</keyword>
<dbReference type="Pfam" id="PF00110">
    <property type="entry name" value="wnt"/>
    <property type="match status" value="1"/>
</dbReference>
<dbReference type="GO" id="GO:0045165">
    <property type="term" value="P:cell fate commitment"/>
    <property type="evidence" value="ECO:0007669"/>
    <property type="project" value="TreeGrafter"/>
</dbReference>
<dbReference type="PANTHER" id="PTHR12027">
    <property type="entry name" value="WNT RELATED"/>
    <property type="match status" value="1"/>
</dbReference>
<evidence type="ECO:0000256" key="9">
    <source>
        <dbReference type="ARBA" id="ARBA00023288"/>
    </source>
</evidence>
<evidence type="ECO:0000256" key="4">
    <source>
        <dbReference type="ARBA" id="ARBA00022525"/>
    </source>
</evidence>
<reference evidence="11" key="2">
    <citation type="submission" date="2023-04" db="EMBL/GenBank/DDBJ databases">
        <authorList>
            <person name="Bu L."/>
            <person name="Lu L."/>
            <person name="Laidemitt M.R."/>
            <person name="Zhang S.M."/>
            <person name="Mutuku M."/>
            <person name="Mkoji G."/>
            <person name="Steinauer M."/>
            <person name="Loker E.S."/>
        </authorList>
    </citation>
    <scope>NUCLEOTIDE SEQUENCE</scope>
    <source>
        <strain evidence="11">KasaAsao</strain>
        <tissue evidence="11">Whole Snail</tissue>
    </source>
</reference>
<sequence>METRAVYALDMWWQLGVSGVERWKNHPTYVLGASQPVIGLCAQIKGLSARQLRLCTTYQDHMSSIGRGAKMGIGECQFQFRDRRWNCSTVQDSSVFGPLIQIASREAAFTHAISSAGVVHAVSRSCREGDLASCGCSRARRPKDLHRDWIWGGCGDNIEYGYRFAKAFVDARETERNHPRHSRELARMMMNLHNNEAGRK</sequence>
<evidence type="ECO:0000256" key="3">
    <source>
        <dbReference type="ARBA" id="ARBA00022473"/>
    </source>
</evidence>
<evidence type="ECO:0000313" key="11">
    <source>
        <dbReference type="EMBL" id="KAK0040113.1"/>
    </source>
</evidence>
<comment type="function">
    <text evidence="10">Ligand for members of the frizzled family of seven transmembrane receptors.</text>
</comment>
<dbReference type="GO" id="GO:0005109">
    <property type="term" value="F:frizzled binding"/>
    <property type="evidence" value="ECO:0007669"/>
    <property type="project" value="TreeGrafter"/>
</dbReference>
<organism evidence="11 12">
    <name type="scientific">Biomphalaria pfeifferi</name>
    <name type="common">Bloodfluke planorb</name>
    <name type="synonym">Freshwater snail</name>
    <dbReference type="NCBI Taxonomy" id="112525"/>
    <lineage>
        <taxon>Eukaryota</taxon>
        <taxon>Metazoa</taxon>
        <taxon>Spiralia</taxon>
        <taxon>Lophotrochozoa</taxon>
        <taxon>Mollusca</taxon>
        <taxon>Gastropoda</taxon>
        <taxon>Heterobranchia</taxon>
        <taxon>Euthyneura</taxon>
        <taxon>Panpulmonata</taxon>
        <taxon>Hygrophila</taxon>
        <taxon>Lymnaeoidea</taxon>
        <taxon>Planorbidae</taxon>
        <taxon>Biomphalaria</taxon>
    </lineage>
</organism>
<dbReference type="SMART" id="SM00097">
    <property type="entry name" value="WNT1"/>
    <property type="match status" value="1"/>
</dbReference>
<comment type="similarity">
    <text evidence="2 10">Belongs to the Wnt family.</text>
</comment>
<dbReference type="PANTHER" id="PTHR12027:SF77">
    <property type="entry name" value="PROTEIN WNT-5"/>
    <property type="match status" value="1"/>
</dbReference>
<reference evidence="11" key="1">
    <citation type="journal article" date="2023" name="PLoS Negl. Trop. Dis.">
        <title>A genome sequence for Biomphalaria pfeifferi, the major vector snail for the human-infecting parasite Schistosoma mansoni.</title>
        <authorList>
            <person name="Bu L."/>
            <person name="Lu L."/>
            <person name="Laidemitt M.R."/>
            <person name="Zhang S.M."/>
            <person name="Mutuku M."/>
            <person name="Mkoji G."/>
            <person name="Steinauer M."/>
            <person name="Loker E.S."/>
        </authorList>
    </citation>
    <scope>NUCLEOTIDE SEQUENCE</scope>
    <source>
        <strain evidence="11">KasaAsao</strain>
    </source>
</reference>
<comment type="subcellular location">
    <subcellularLocation>
        <location evidence="1 10">Secreted</location>
        <location evidence="1 10">Extracellular space</location>
        <location evidence="1 10">Extracellular matrix</location>
    </subcellularLocation>
</comment>
<dbReference type="Proteomes" id="UP001233172">
    <property type="component" value="Unassembled WGS sequence"/>
</dbReference>
<dbReference type="AlphaFoldDB" id="A0AAD8EUQ0"/>
<dbReference type="GO" id="GO:0060070">
    <property type="term" value="P:canonical Wnt signaling pathway"/>
    <property type="evidence" value="ECO:0007669"/>
    <property type="project" value="TreeGrafter"/>
</dbReference>
<keyword evidence="9" id="KW-0449">Lipoprotein</keyword>
<dbReference type="GO" id="GO:0030182">
    <property type="term" value="P:neuron differentiation"/>
    <property type="evidence" value="ECO:0007669"/>
    <property type="project" value="TreeGrafter"/>
</dbReference>
<name>A0AAD8EUQ0_BIOPF</name>
<evidence type="ECO:0000256" key="7">
    <source>
        <dbReference type="ARBA" id="ARBA00023157"/>
    </source>
</evidence>
<keyword evidence="5" id="KW-0272">Extracellular matrix</keyword>
<dbReference type="GO" id="GO:0005125">
    <property type="term" value="F:cytokine activity"/>
    <property type="evidence" value="ECO:0007669"/>
    <property type="project" value="TreeGrafter"/>
</dbReference>
<evidence type="ECO:0000256" key="8">
    <source>
        <dbReference type="ARBA" id="ARBA00023180"/>
    </source>
</evidence>
<dbReference type="GO" id="GO:0005615">
    <property type="term" value="C:extracellular space"/>
    <property type="evidence" value="ECO:0007669"/>
    <property type="project" value="TreeGrafter"/>
</dbReference>
<evidence type="ECO:0000256" key="1">
    <source>
        <dbReference type="ARBA" id="ARBA00004498"/>
    </source>
</evidence>
<dbReference type="InterPro" id="IPR005817">
    <property type="entry name" value="Wnt"/>
</dbReference>
<evidence type="ECO:0000256" key="2">
    <source>
        <dbReference type="ARBA" id="ARBA00005683"/>
    </source>
</evidence>
<comment type="caution">
    <text evidence="11">The sequence shown here is derived from an EMBL/GenBank/DDBJ whole genome shotgun (WGS) entry which is preliminary data.</text>
</comment>
<keyword evidence="4" id="KW-0964">Secreted</keyword>
<protein>
    <recommendedName>
        <fullName evidence="10">Protein Wnt</fullName>
    </recommendedName>
</protein>
<dbReference type="PRINTS" id="PR01349">
    <property type="entry name" value="WNTPROTEIN"/>
</dbReference>
<evidence type="ECO:0000256" key="5">
    <source>
        <dbReference type="ARBA" id="ARBA00022530"/>
    </source>
</evidence>
<keyword evidence="6 10" id="KW-0879">Wnt signaling pathway</keyword>
<evidence type="ECO:0000256" key="10">
    <source>
        <dbReference type="RuleBase" id="RU003500"/>
    </source>
</evidence>
<feature type="non-terminal residue" evidence="11">
    <location>
        <position position="1"/>
    </location>
</feature>
<gene>
    <name evidence="11" type="ORF">Bpfe_030460</name>
</gene>
<keyword evidence="12" id="KW-1185">Reference proteome</keyword>
<evidence type="ECO:0000256" key="6">
    <source>
        <dbReference type="ARBA" id="ARBA00022687"/>
    </source>
</evidence>
<dbReference type="EMBL" id="JASAOG010000351">
    <property type="protein sequence ID" value="KAK0040113.1"/>
    <property type="molecule type" value="Genomic_DNA"/>
</dbReference>
<accession>A0AAD8EUQ0</accession>
<keyword evidence="8" id="KW-0325">Glycoprotein</keyword>
<evidence type="ECO:0000313" key="12">
    <source>
        <dbReference type="Proteomes" id="UP001233172"/>
    </source>
</evidence>
<keyword evidence="3 10" id="KW-0217">Developmental protein</keyword>